<dbReference type="CDD" id="cd00590">
    <property type="entry name" value="RRM_SF"/>
    <property type="match status" value="1"/>
</dbReference>
<feature type="compositionally biased region" description="Acidic residues" evidence="1">
    <location>
        <begin position="183"/>
        <end position="200"/>
    </location>
</feature>
<gene>
    <name evidence="2" type="ORF">C1SCF055_LOCUS12050</name>
</gene>
<reference evidence="2" key="1">
    <citation type="submission" date="2022-10" db="EMBL/GenBank/DDBJ databases">
        <authorList>
            <person name="Chen Y."/>
            <person name="Dougan E. K."/>
            <person name="Chan C."/>
            <person name="Rhodes N."/>
            <person name="Thang M."/>
        </authorList>
    </citation>
    <scope>NUCLEOTIDE SEQUENCE</scope>
</reference>
<feature type="compositionally biased region" description="Low complexity" evidence="1">
    <location>
        <begin position="168"/>
        <end position="182"/>
    </location>
</feature>
<feature type="region of interest" description="Disordered" evidence="1">
    <location>
        <begin position="159"/>
        <end position="201"/>
    </location>
</feature>
<dbReference type="EMBL" id="CAMXCT020000894">
    <property type="protein sequence ID" value="CAL1137897.1"/>
    <property type="molecule type" value="Genomic_DNA"/>
</dbReference>
<evidence type="ECO:0000313" key="4">
    <source>
        <dbReference type="Proteomes" id="UP001152797"/>
    </source>
</evidence>
<dbReference type="GO" id="GO:0003676">
    <property type="term" value="F:nucleic acid binding"/>
    <property type="evidence" value="ECO:0007669"/>
    <property type="project" value="InterPro"/>
</dbReference>
<dbReference type="EMBL" id="CAMXCT030000894">
    <property type="protein sequence ID" value="CAL4771834.1"/>
    <property type="molecule type" value="Genomic_DNA"/>
</dbReference>
<dbReference type="AlphaFoldDB" id="A0A9P1C4F4"/>
<protein>
    <submittedName>
        <fullName evidence="2">Uncharacterized protein</fullName>
    </submittedName>
</protein>
<name>A0A9P1C4F4_9DINO</name>
<proteinExistence type="predicted"/>
<feature type="region of interest" description="Disordered" evidence="1">
    <location>
        <begin position="266"/>
        <end position="285"/>
    </location>
</feature>
<dbReference type="EMBL" id="CAMXCT010000894">
    <property type="protein sequence ID" value="CAI3984522.1"/>
    <property type="molecule type" value="Genomic_DNA"/>
</dbReference>
<dbReference type="InterPro" id="IPR035979">
    <property type="entry name" value="RBD_domain_sf"/>
</dbReference>
<keyword evidence="4" id="KW-1185">Reference proteome</keyword>
<evidence type="ECO:0000313" key="3">
    <source>
        <dbReference type="EMBL" id="CAL4771834.1"/>
    </source>
</evidence>
<accession>A0A9P1C4F4</accession>
<organism evidence="2">
    <name type="scientific">Cladocopium goreaui</name>
    <dbReference type="NCBI Taxonomy" id="2562237"/>
    <lineage>
        <taxon>Eukaryota</taxon>
        <taxon>Sar</taxon>
        <taxon>Alveolata</taxon>
        <taxon>Dinophyceae</taxon>
        <taxon>Suessiales</taxon>
        <taxon>Symbiodiniaceae</taxon>
        <taxon>Cladocopium</taxon>
    </lineage>
</organism>
<comment type="caution">
    <text evidence="2">The sequence shown here is derived from an EMBL/GenBank/DDBJ whole genome shotgun (WGS) entry which is preliminary data.</text>
</comment>
<evidence type="ECO:0000256" key="1">
    <source>
        <dbReference type="SAM" id="MobiDB-lite"/>
    </source>
</evidence>
<reference evidence="3 4" key="2">
    <citation type="submission" date="2024-05" db="EMBL/GenBank/DDBJ databases">
        <authorList>
            <person name="Chen Y."/>
            <person name="Shah S."/>
            <person name="Dougan E. K."/>
            <person name="Thang M."/>
            <person name="Chan C."/>
        </authorList>
    </citation>
    <scope>NUCLEOTIDE SEQUENCE [LARGE SCALE GENOMIC DNA]</scope>
</reference>
<dbReference type="SUPFAM" id="SSF54928">
    <property type="entry name" value="RNA-binding domain, RBD"/>
    <property type="match status" value="1"/>
</dbReference>
<feature type="non-terminal residue" evidence="2">
    <location>
        <position position="754"/>
    </location>
</feature>
<dbReference type="Proteomes" id="UP001152797">
    <property type="component" value="Unassembled WGS sequence"/>
</dbReference>
<evidence type="ECO:0000313" key="2">
    <source>
        <dbReference type="EMBL" id="CAI3984522.1"/>
    </source>
</evidence>
<sequence length="754" mass="84913">MGEPRAVWERLSHAGWNEVALAGVYEFCWEELLVVGQLSFGKGLELRSAMARADLQQMRLEPEVRLKWESVLKKAPPARWPSRFQRGLEKLEDGESRKKLKGAERDWVRVLEDQIIAGLGNYLREQEVTEEEILKLAQNLALPTDESLQREGLQRAQRLQNEGMPERPTTLLSPTSALLAGPEEIDDTETEDEGEGEAEPMESNGTYVFSAWVLQQENPTQSRELRLIAQVLCGKLEEHPFGDLPEEIRRDWVEQLVGLERNSGFPGSVKDSVESARPPSAEKVTEKIQKDLAKGDIKEITSSVRQHLEGRIAGCGPKGPFVGPSPSVHDATHGVEVNHHIRVVSQMRFPPFNDLEGALAQFLSEADCRRLDMAYDFKGANRLIPVHKDDLGKQAFRLDDSDRIYVDCVYRYCPGDVLGRDMRAALGCMGFLSGPLKPPRPFLALVYRVDFKLGPGSFTGLPLAIRCGFLLALTRQNAPWIFVKGEPFKIISSLQLLAITVALMVFGPGAEWQDLACHLALTPSTDNQTNAYILDRLMSTAFPASVILMELALQMQERQLELDLQGPLGSKTWRPMPDFTMLAEGKRIEVDLQNLDFKALHVLMGLAEEIDREIVLKRLLQLPWKSCLKRLLLAFRMQVMPELQCKGYYKETEALLSACSRKGRTEQCRGPKWKEWQTARKARYFSYLDELALPPQQEVAPKLDDREIFVTHLPQKAGTEDGVRFLLGNFGDIDEVFLLRDPQQRPTGKAGAPA</sequence>